<dbReference type="AlphaFoldDB" id="A0A243W7N3"/>
<evidence type="ECO:0000259" key="1">
    <source>
        <dbReference type="Pfam" id="PF12680"/>
    </source>
</evidence>
<organism evidence="2 3">
    <name type="scientific">Hymenobacter crusticola</name>
    <dbReference type="NCBI Taxonomy" id="1770526"/>
    <lineage>
        <taxon>Bacteria</taxon>
        <taxon>Pseudomonadati</taxon>
        <taxon>Bacteroidota</taxon>
        <taxon>Cytophagia</taxon>
        <taxon>Cytophagales</taxon>
        <taxon>Hymenobacteraceae</taxon>
        <taxon>Hymenobacter</taxon>
    </lineage>
</organism>
<dbReference type="EMBL" id="MTSE01000052">
    <property type="protein sequence ID" value="OUJ68390.1"/>
    <property type="molecule type" value="Genomic_DNA"/>
</dbReference>
<dbReference type="InterPro" id="IPR037401">
    <property type="entry name" value="SnoaL-like"/>
</dbReference>
<name>A0A243W7N3_9BACT</name>
<dbReference type="OrthoDB" id="8684708at2"/>
<accession>A0A243W7N3</accession>
<protein>
    <recommendedName>
        <fullName evidence="1">SnoaL-like domain-containing protein</fullName>
    </recommendedName>
</protein>
<dbReference type="Proteomes" id="UP000194873">
    <property type="component" value="Unassembled WGS sequence"/>
</dbReference>
<feature type="domain" description="SnoaL-like" evidence="1">
    <location>
        <begin position="8"/>
        <end position="88"/>
    </location>
</feature>
<evidence type="ECO:0000313" key="3">
    <source>
        <dbReference type="Proteomes" id="UP000194873"/>
    </source>
</evidence>
<comment type="caution">
    <text evidence="2">The sequence shown here is derived from an EMBL/GenBank/DDBJ whole genome shotgun (WGS) entry which is preliminary data.</text>
</comment>
<dbReference type="Pfam" id="PF12680">
    <property type="entry name" value="SnoaL_2"/>
    <property type="match status" value="1"/>
</dbReference>
<proteinExistence type="predicted"/>
<sequence length="107" mass="11894">MNLPTTIEGFVQAQNERDSASFSHYFTADATVSDEGHTYSGRAEIREWIQQATEKYQMQTRPINYQQSGASAILTVEVAGTFPGSPAVMQYHLELDNSLISSLRFTG</sequence>
<dbReference type="InterPro" id="IPR032710">
    <property type="entry name" value="NTF2-like_dom_sf"/>
</dbReference>
<dbReference type="SUPFAM" id="SSF54427">
    <property type="entry name" value="NTF2-like"/>
    <property type="match status" value="1"/>
</dbReference>
<keyword evidence="3" id="KW-1185">Reference proteome</keyword>
<reference evidence="2 3" key="1">
    <citation type="submission" date="2017-01" db="EMBL/GenBank/DDBJ databases">
        <title>A new Hymenobacter.</title>
        <authorList>
            <person name="Liang Y."/>
            <person name="Feng F."/>
        </authorList>
    </citation>
    <scope>NUCLEOTIDE SEQUENCE [LARGE SCALE GENOMIC DNA]</scope>
    <source>
        <strain evidence="2">MIMBbqt21</strain>
    </source>
</reference>
<gene>
    <name evidence="2" type="ORF">BXP70_28040</name>
</gene>
<dbReference type="Gene3D" id="3.10.450.50">
    <property type="match status" value="1"/>
</dbReference>
<evidence type="ECO:0000313" key="2">
    <source>
        <dbReference type="EMBL" id="OUJ68390.1"/>
    </source>
</evidence>